<dbReference type="Proteomes" id="UP001168528">
    <property type="component" value="Unassembled WGS sequence"/>
</dbReference>
<dbReference type="EMBL" id="JAUKPO010000006">
    <property type="protein sequence ID" value="MDO1447212.1"/>
    <property type="molecule type" value="Genomic_DNA"/>
</dbReference>
<evidence type="ECO:0000313" key="1">
    <source>
        <dbReference type="EMBL" id="MDO1447212.1"/>
    </source>
</evidence>
<dbReference type="Pfam" id="PF12099">
    <property type="entry name" value="DUF3575"/>
    <property type="match status" value="1"/>
</dbReference>
<name>A0ABT8R536_9BACT</name>
<keyword evidence="2" id="KW-1185">Reference proteome</keyword>
<protein>
    <submittedName>
        <fullName evidence="1">DUF3575 domain-containing protein</fullName>
    </submittedName>
</protein>
<comment type="caution">
    <text evidence="1">The sequence shown here is derived from an EMBL/GenBank/DDBJ whole genome shotgun (WGS) entry which is preliminary data.</text>
</comment>
<evidence type="ECO:0000313" key="2">
    <source>
        <dbReference type="Proteomes" id="UP001168528"/>
    </source>
</evidence>
<dbReference type="InterPro" id="IPR021958">
    <property type="entry name" value="DUF3575"/>
</dbReference>
<accession>A0ABT8R536</accession>
<sequence length="204" mass="23721">MHIPKPAYIIKWAPFSAVDIDPTIQFGLEYLLKGNWSLQQELGYGHYTHSKYTINGDDLWNKEVWRSRSEVRLYLGNSRKPAGVYTAFEVLYKRVNFNQKATLGRECADGMCNYFEEVAYKVLRDVVGYHVKIGGQALLEKRIALDFYTGLGFRNIYVKTPGSGDDGQWRDNEILLEIYPTRRGNYRLISMNMGFKMGYLLYRN</sequence>
<reference evidence="1" key="1">
    <citation type="submission" date="2023-07" db="EMBL/GenBank/DDBJ databases">
        <title>The genome sequence of Rhodocytophaga aerolata KACC 12507.</title>
        <authorList>
            <person name="Zhang X."/>
        </authorList>
    </citation>
    <scope>NUCLEOTIDE SEQUENCE</scope>
    <source>
        <strain evidence="1">KACC 12507</strain>
    </source>
</reference>
<gene>
    <name evidence="1" type="ORF">Q0590_13160</name>
</gene>
<proteinExistence type="predicted"/>
<organism evidence="1 2">
    <name type="scientific">Rhodocytophaga aerolata</name>
    <dbReference type="NCBI Taxonomy" id="455078"/>
    <lineage>
        <taxon>Bacteria</taxon>
        <taxon>Pseudomonadati</taxon>
        <taxon>Bacteroidota</taxon>
        <taxon>Cytophagia</taxon>
        <taxon>Cytophagales</taxon>
        <taxon>Rhodocytophagaceae</taxon>
        <taxon>Rhodocytophaga</taxon>
    </lineage>
</organism>
<dbReference type="RefSeq" id="WP_302038013.1">
    <property type="nucleotide sequence ID" value="NZ_JAUKPO010000006.1"/>
</dbReference>